<name>U5WAR6_9ACTN</name>
<dbReference type="SUPFAM" id="SSF55729">
    <property type="entry name" value="Acyl-CoA N-acyltransferases (Nat)"/>
    <property type="match status" value="2"/>
</dbReference>
<protein>
    <recommendedName>
        <fullName evidence="3">N-acetyltransferase domain-containing protein</fullName>
    </recommendedName>
</protein>
<dbReference type="HOGENOM" id="CLU_932667_0_0_11"/>
<dbReference type="OrthoDB" id="3381976at2"/>
<accession>U5WAR6</accession>
<dbReference type="eggNOG" id="COG0456">
    <property type="taxonomic scope" value="Bacteria"/>
</dbReference>
<dbReference type="PATRIC" id="fig|1246995.3.peg.6860"/>
<dbReference type="RefSeq" id="WP_023561373.1">
    <property type="nucleotide sequence ID" value="NC_022657.1"/>
</dbReference>
<reference evidence="4 5" key="1">
    <citation type="journal article" date="2014" name="J. Biotechnol.">
        <title>Complete genome sequence of the actinobacterium Actinoplanes friuliensis HAG 010964, producer of the lipopeptide antibiotic friulimycin.</title>
        <authorList>
            <person name="Ruckert C."/>
            <person name="Szczepanowski R."/>
            <person name="Albersmeier A."/>
            <person name="Goesmann A."/>
            <person name="Fischer N."/>
            <person name="Steinkamper A."/>
            <person name="Puhler A."/>
            <person name="Biener R."/>
            <person name="Schwartz D."/>
            <person name="Kalinowski J."/>
        </authorList>
    </citation>
    <scope>NUCLEOTIDE SEQUENCE [LARGE SCALE GENOMIC DNA]</scope>
    <source>
        <strain evidence="4 5">DSM 7358</strain>
    </source>
</reference>
<dbReference type="InterPro" id="IPR050680">
    <property type="entry name" value="YpeA/RimI_acetyltransf"/>
</dbReference>
<evidence type="ECO:0000313" key="4">
    <source>
        <dbReference type="EMBL" id="AGZ45036.1"/>
    </source>
</evidence>
<keyword evidence="2" id="KW-0012">Acyltransferase</keyword>
<keyword evidence="1" id="KW-0808">Transferase</keyword>
<dbReference type="Proteomes" id="UP000017746">
    <property type="component" value="Chromosome"/>
</dbReference>
<gene>
    <name evidence="4" type="ORF">AFR_33890</name>
</gene>
<dbReference type="EMBL" id="CP006272">
    <property type="protein sequence ID" value="AGZ45036.1"/>
    <property type="molecule type" value="Genomic_DNA"/>
</dbReference>
<evidence type="ECO:0000259" key="3">
    <source>
        <dbReference type="PROSITE" id="PS51186"/>
    </source>
</evidence>
<feature type="domain" description="N-acetyltransferase" evidence="3">
    <location>
        <begin position="20"/>
        <end position="171"/>
    </location>
</feature>
<dbReference type="CDD" id="cd04301">
    <property type="entry name" value="NAT_SF"/>
    <property type="match status" value="2"/>
</dbReference>
<dbReference type="Pfam" id="PF00583">
    <property type="entry name" value="Acetyltransf_1"/>
    <property type="match status" value="2"/>
</dbReference>
<evidence type="ECO:0000256" key="1">
    <source>
        <dbReference type="ARBA" id="ARBA00022679"/>
    </source>
</evidence>
<dbReference type="PROSITE" id="PS51186">
    <property type="entry name" value="GNAT"/>
    <property type="match status" value="2"/>
</dbReference>
<dbReference type="GO" id="GO:0016747">
    <property type="term" value="F:acyltransferase activity, transferring groups other than amino-acyl groups"/>
    <property type="evidence" value="ECO:0007669"/>
    <property type="project" value="InterPro"/>
</dbReference>
<keyword evidence="5" id="KW-1185">Reference proteome</keyword>
<dbReference type="InterPro" id="IPR016181">
    <property type="entry name" value="Acyl_CoA_acyltransferase"/>
</dbReference>
<sequence>MALTLVEMDDEDFARRRGPMVTGYAEAISTARGLSVPEAEAESERDIADRLPRGAATRGQLLRKAVVDDAEVGWIWISLPSSTMPEMAWISDIEVDTGHRTRGHGAAIITAVEAELVELGVPRLGLNVFGDNPTAARLYTRLGFEVTARQLARSLADVPAAPGIELVPMADYESRIETLFADYARDLVEEQGIWHGEAEERAGRRLAELLPHGRGTEGMILRTVLAKGEPVGWLWAAMPAPPRPGMGWLHNLDIDEPFRSRGYGAGAIAAVEAELVHRGVRSLGLNVHGANDRARKLYERLGYELLAQQMAKDLPAL</sequence>
<evidence type="ECO:0000256" key="2">
    <source>
        <dbReference type="ARBA" id="ARBA00023315"/>
    </source>
</evidence>
<dbReference type="InterPro" id="IPR000182">
    <property type="entry name" value="GNAT_dom"/>
</dbReference>
<dbReference type="AlphaFoldDB" id="U5WAR6"/>
<dbReference type="PANTHER" id="PTHR43420">
    <property type="entry name" value="ACETYLTRANSFERASE"/>
    <property type="match status" value="1"/>
</dbReference>
<feature type="domain" description="N-acetyltransferase" evidence="3">
    <location>
        <begin position="174"/>
        <end position="317"/>
    </location>
</feature>
<organism evidence="4 5">
    <name type="scientific">Actinoplanes friuliensis DSM 7358</name>
    <dbReference type="NCBI Taxonomy" id="1246995"/>
    <lineage>
        <taxon>Bacteria</taxon>
        <taxon>Bacillati</taxon>
        <taxon>Actinomycetota</taxon>
        <taxon>Actinomycetes</taxon>
        <taxon>Micromonosporales</taxon>
        <taxon>Micromonosporaceae</taxon>
        <taxon>Actinoplanes</taxon>
    </lineage>
</organism>
<evidence type="ECO:0000313" key="5">
    <source>
        <dbReference type="Proteomes" id="UP000017746"/>
    </source>
</evidence>
<proteinExistence type="predicted"/>
<dbReference type="Gene3D" id="3.40.630.30">
    <property type="match status" value="2"/>
</dbReference>
<dbReference type="KEGG" id="afs:AFR_33890"/>